<keyword evidence="5" id="KW-1185">Reference proteome</keyword>
<organism evidence="2 7">
    <name type="scientific">Campylobacter hyointestinalis subsp. hyointestinalis</name>
    <dbReference type="NCBI Taxonomy" id="91352"/>
    <lineage>
        <taxon>Bacteria</taxon>
        <taxon>Pseudomonadati</taxon>
        <taxon>Campylobacterota</taxon>
        <taxon>Epsilonproteobacteria</taxon>
        <taxon>Campylobacterales</taxon>
        <taxon>Campylobacteraceae</taxon>
        <taxon>Campylobacter</taxon>
    </lineage>
</organism>
<dbReference type="Proteomes" id="UP000052257">
    <property type="component" value="Unassembled WGS sequence"/>
</dbReference>
<gene>
    <name evidence="4" type="ORF">CDQ78_05395</name>
    <name evidence="1" type="ORF">ERS686654_00564</name>
    <name evidence="2" type="ORF">ERS739220_00659</name>
    <name evidence="3" type="ORF">ERS739223_00751</name>
</gene>
<protein>
    <submittedName>
        <fullName evidence="2">Uncharacterized protein</fullName>
    </submittedName>
</protein>
<dbReference type="Proteomes" id="UP000052245">
    <property type="component" value="Unassembled WGS sequence"/>
</dbReference>
<dbReference type="Proteomes" id="UP000052237">
    <property type="component" value="Unassembled WGS sequence"/>
</dbReference>
<reference evidence="5 6" key="1">
    <citation type="submission" date="2015-11" db="EMBL/GenBank/DDBJ databases">
        <authorList>
            <consortium name="Pathogen Informatics"/>
        </authorList>
    </citation>
    <scope>NUCLEOTIDE SEQUENCE [LARGE SCALE GENOMIC DNA]</scope>
    <source>
        <strain evidence="1 5">006A-0059</strain>
        <strain evidence="2 7">006A-0191</strain>
        <strain evidence="3 6">007A-0283</strain>
    </source>
</reference>
<proteinExistence type="predicted"/>
<dbReference type="RefSeq" id="WP_034962656.1">
    <property type="nucleotide sequence ID" value="NZ_CBCRTP010000003.1"/>
</dbReference>
<dbReference type="EMBL" id="FAUW01000002">
    <property type="protein sequence ID" value="CUU75528.1"/>
    <property type="molecule type" value="Genomic_DNA"/>
</dbReference>
<comment type="caution">
    <text evidence="2">The sequence shown here is derived from an EMBL/GenBank/DDBJ whole genome shotgun (WGS) entry which is preliminary data.</text>
</comment>
<evidence type="ECO:0000313" key="8">
    <source>
        <dbReference type="Proteomes" id="UP000239685"/>
    </source>
</evidence>
<dbReference type="EMBL" id="FAVC01000001">
    <property type="protein sequence ID" value="CUU78253.1"/>
    <property type="molecule type" value="Genomic_DNA"/>
</dbReference>
<dbReference type="Proteomes" id="UP000239685">
    <property type="component" value="Unassembled WGS sequence"/>
</dbReference>
<sequence>MDNQICEIFNANKILLKNLKTLNFSDFSKRRSYQLFFGIDKNNFYTLVFFRNAKSKLLKKEFEELFDICKLIETKFDTNIKKHILFYNSQICSKIITQTKDWKFHAFM</sequence>
<name>A0A2S5J7I8_CAMHY</name>
<dbReference type="EMBL" id="NIQP01000004">
    <property type="protein sequence ID" value="PPB71809.1"/>
    <property type="molecule type" value="Genomic_DNA"/>
</dbReference>
<evidence type="ECO:0000313" key="4">
    <source>
        <dbReference type="EMBL" id="PPB71809.1"/>
    </source>
</evidence>
<reference evidence="4 8" key="2">
    <citation type="submission" date="2017-06" db="EMBL/GenBank/DDBJ databases">
        <title>Updating the genomic taxonomy and epidemiology of Campylobacter hyointestinalis; discovery in New Zealand farmed ruminants.</title>
        <authorList>
            <person name="Wilkinson D.A."/>
            <person name="Fayaz A."/>
            <person name="Biggs P.J."/>
            <person name="Midwinter A.C."/>
        </authorList>
    </citation>
    <scope>NUCLEOTIDE SEQUENCE [LARGE SCALE GENOMIC DNA]</scope>
    <source>
        <strain evidence="4 8">S1614a</strain>
    </source>
</reference>
<evidence type="ECO:0000313" key="6">
    <source>
        <dbReference type="Proteomes" id="UP000052245"/>
    </source>
</evidence>
<dbReference type="AlphaFoldDB" id="A0A2S5J7I8"/>
<dbReference type="GeneID" id="29474455"/>
<evidence type="ECO:0000313" key="2">
    <source>
        <dbReference type="EMBL" id="CUU75528.1"/>
    </source>
</evidence>
<evidence type="ECO:0000313" key="5">
    <source>
        <dbReference type="Proteomes" id="UP000052237"/>
    </source>
</evidence>
<accession>A0A0S4RNI3</accession>
<accession>A0A2S5J7I8</accession>
<evidence type="ECO:0000313" key="3">
    <source>
        <dbReference type="EMBL" id="CUU78253.1"/>
    </source>
</evidence>
<evidence type="ECO:0000313" key="1">
    <source>
        <dbReference type="EMBL" id="CUU74005.1"/>
    </source>
</evidence>
<evidence type="ECO:0000313" key="7">
    <source>
        <dbReference type="Proteomes" id="UP000052257"/>
    </source>
</evidence>
<dbReference type="EMBL" id="FAVB01000001">
    <property type="protein sequence ID" value="CUU74005.1"/>
    <property type="molecule type" value="Genomic_DNA"/>
</dbReference>